<protein>
    <submittedName>
        <fullName evidence="2">Uncharacterized protein</fullName>
    </submittedName>
</protein>
<dbReference type="Proteomes" id="UP001549799">
    <property type="component" value="Unassembled WGS sequence"/>
</dbReference>
<sequence length="96" mass="10701">MIIQHKRLYIILLIAVSILLIPLLAMQFTEEVKWTLSDFLVAAFLLLGTGLMIDLVLRKVTKTTYRIALCTALLISLFLIWAELAVGIFGTPLAGQ</sequence>
<proteinExistence type="predicted"/>
<keyword evidence="3" id="KW-1185">Reference proteome</keyword>
<keyword evidence="1" id="KW-0472">Membrane</keyword>
<dbReference type="EMBL" id="JBEXAE010000001">
    <property type="protein sequence ID" value="MET6989294.1"/>
    <property type="molecule type" value="Genomic_DNA"/>
</dbReference>
<evidence type="ECO:0000313" key="3">
    <source>
        <dbReference type="Proteomes" id="UP001549799"/>
    </source>
</evidence>
<feature type="transmembrane region" description="Helical" evidence="1">
    <location>
        <begin position="69"/>
        <end position="90"/>
    </location>
</feature>
<keyword evidence="1" id="KW-1133">Transmembrane helix</keyword>
<reference evidence="2 3" key="1">
    <citation type="submission" date="2024-07" db="EMBL/GenBank/DDBJ databases">
        <title>The genome sequence of type strain Sediminicola arcticus GDMCC 1.2805.</title>
        <authorList>
            <person name="Liu Y."/>
        </authorList>
    </citation>
    <scope>NUCLEOTIDE SEQUENCE [LARGE SCALE GENOMIC DNA]</scope>
    <source>
        <strain evidence="2 3">GDMCC 1.2805</strain>
    </source>
</reference>
<feature type="transmembrane region" description="Helical" evidence="1">
    <location>
        <begin position="7"/>
        <end position="27"/>
    </location>
</feature>
<accession>A0ABV2SSL8</accession>
<evidence type="ECO:0000256" key="1">
    <source>
        <dbReference type="SAM" id="Phobius"/>
    </source>
</evidence>
<evidence type="ECO:0000313" key="2">
    <source>
        <dbReference type="EMBL" id="MET6989294.1"/>
    </source>
</evidence>
<comment type="caution">
    <text evidence="2">The sequence shown here is derived from an EMBL/GenBank/DDBJ whole genome shotgun (WGS) entry which is preliminary data.</text>
</comment>
<dbReference type="RefSeq" id="WP_354613661.1">
    <property type="nucleotide sequence ID" value="NZ_JBEXAE010000001.1"/>
</dbReference>
<organism evidence="2 3">
    <name type="scientific">Sediminicola arcticus</name>
    <dbReference type="NCBI Taxonomy" id="1574308"/>
    <lineage>
        <taxon>Bacteria</taxon>
        <taxon>Pseudomonadati</taxon>
        <taxon>Bacteroidota</taxon>
        <taxon>Flavobacteriia</taxon>
        <taxon>Flavobacteriales</taxon>
        <taxon>Flavobacteriaceae</taxon>
        <taxon>Sediminicola</taxon>
    </lineage>
</organism>
<feature type="transmembrane region" description="Helical" evidence="1">
    <location>
        <begin position="39"/>
        <end position="57"/>
    </location>
</feature>
<keyword evidence="1" id="KW-0812">Transmembrane</keyword>
<name>A0ABV2SSL8_9FLAO</name>
<gene>
    <name evidence="2" type="ORF">ABXZ36_01375</name>
</gene>